<name>K5VBL0_PHACS</name>
<dbReference type="RefSeq" id="XP_007402960.1">
    <property type="nucleotide sequence ID" value="XM_007402898.1"/>
</dbReference>
<dbReference type="KEGG" id="pco:PHACADRAFT_202750"/>
<keyword evidence="1" id="KW-0436">Ligase</keyword>
<dbReference type="GO" id="GO:0005524">
    <property type="term" value="F:ATP binding"/>
    <property type="evidence" value="ECO:0007669"/>
    <property type="project" value="UniProtKB-KW"/>
</dbReference>
<proteinExistence type="predicted"/>
<dbReference type="GO" id="GO:0006430">
    <property type="term" value="P:lysyl-tRNA aminoacylation"/>
    <property type="evidence" value="ECO:0007669"/>
    <property type="project" value="InterPro"/>
</dbReference>
<evidence type="ECO:0000256" key="3">
    <source>
        <dbReference type="ARBA" id="ARBA00022840"/>
    </source>
</evidence>
<evidence type="ECO:0000313" key="5">
    <source>
        <dbReference type="EMBL" id="EKM48488.1"/>
    </source>
</evidence>
<keyword evidence="2" id="KW-0547">Nucleotide-binding</keyword>
<evidence type="ECO:0000259" key="4">
    <source>
        <dbReference type="PROSITE" id="PS50862"/>
    </source>
</evidence>
<dbReference type="Gene3D" id="3.30.930.10">
    <property type="entry name" value="Bira Bifunctional Protein, Domain 2"/>
    <property type="match status" value="1"/>
</dbReference>
<dbReference type="GeneID" id="18911977"/>
<protein>
    <recommendedName>
        <fullName evidence="4">Aminoacyl-transfer RNA synthetases class-II family profile domain-containing protein</fullName>
    </recommendedName>
</protein>
<keyword evidence="3" id="KW-0067">ATP-binding</keyword>
<organism evidence="5 6">
    <name type="scientific">Phanerochaete carnosa (strain HHB-10118-sp)</name>
    <name type="common">White-rot fungus</name>
    <name type="synonym">Peniophora carnosa</name>
    <dbReference type="NCBI Taxonomy" id="650164"/>
    <lineage>
        <taxon>Eukaryota</taxon>
        <taxon>Fungi</taxon>
        <taxon>Dikarya</taxon>
        <taxon>Basidiomycota</taxon>
        <taxon>Agaricomycotina</taxon>
        <taxon>Agaricomycetes</taxon>
        <taxon>Polyporales</taxon>
        <taxon>Phanerochaetaceae</taxon>
        <taxon>Phanerochaete</taxon>
    </lineage>
</organism>
<feature type="domain" description="Aminoacyl-transfer RNA synthetases class-II family profile" evidence="4">
    <location>
        <begin position="30"/>
        <end position="112"/>
    </location>
</feature>
<dbReference type="InParanoid" id="K5VBL0"/>
<dbReference type="GO" id="GO:0005829">
    <property type="term" value="C:cytosol"/>
    <property type="evidence" value="ECO:0007669"/>
    <property type="project" value="TreeGrafter"/>
</dbReference>
<dbReference type="STRING" id="650164.K5VBL0"/>
<sequence>MVLNLNARSNPERRPRAASYPQYLCISTTRARRCILGFLEAETPIIAGDATAKPFVAHHNVPGLNLDLRIAPELHPKQLVFGSLGRAHEIGRVFRNNEGIDLAHNPEFSVFEFCMTHADMYDTIDIAECLIEGIVKYFTVRKPTLGSARTSMSWAQSGHGRDTT</sequence>
<dbReference type="PRINTS" id="PR00982">
    <property type="entry name" value="TRNASYNTHLYS"/>
</dbReference>
<dbReference type="Pfam" id="PF00152">
    <property type="entry name" value="tRNA-synt_2"/>
    <property type="match status" value="1"/>
</dbReference>
<dbReference type="GO" id="GO:0004824">
    <property type="term" value="F:lysine-tRNA ligase activity"/>
    <property type="evidence" value="ECO:0007669"/>
    <property type="project" value="InterPro"/>
</dbReference>
<dbReference type="GO" id="GO:0000049">
    <property type="term" value="F:tRNA binding"/>
    <property type="evidence" value="ECO:0007669"/>
    <property type="project" value="TreeGrafter"/>
</dbReference>
<dbReference type="PANTHER" id="PTHR42918:SF9">
    <property type="entry name" value="LYSINE--TRNA LIGASE"/>
    <property type="match status" value="1"/>
</dbReference>
<dbReference type="HOGENOM" id="CLU_1619609_0_0_1"/>
<dbReference type="PROSITE" id="PS50862">
    <property type="entry name" value="AA_TRNA_LIGASE_II"/>
    <property type="match status" value="1"/>
</dbReference>
<dbReference type="InterPro" id="IPR045864">
    <property type="entry name" value="aa-tRNA-synth_II/BPL/LPL"/>
</dbReference>
<evidence type="ECO:0000256" key="1">
    <source>
        <dbReference type="ARBA" id="ARBA00022598"/>
    </source>
</evidence>
<dbReference type="OrthoDB" id="21243at2759"/>
<keyword evidence="6" id="KW-1185">Reference proteome</keyword>
<dbReference type="PANTHER" id="PTHR42918">
    <property type="entry name" value="LYSYL-TRNA SYNTHETASE"/>
    <property type="match status" value="1"/>
</dbReference>
<gene>
    <name evidence="5" type="ORF">PHACADRAFT_202750</name>
</gene>
<dbReference type="AlphaFoldDB" id="K5VBL0"/>
<evidence type="ECO:0000313" key="6">
    <source>
        <dbReference type="Proteomes" id="UP000008370"/>
    </source>
</evidence>
<dbReference type="SUPFAM" id="SSF55681">
    <property type="entry name" value="Class II aaRS and biotin synthetases"/>
    <property type="match status" value="1"/>
</dbReference>
<dbReference type="EMBL" id="JH931002">
    <property type="protein sequence ID" value="EKM48488.1"/>
    <property type="molecule type" value="Genomic_DNA"/>
</dbReference>
<dbReference type="InterPro" id="IPR018149">
    <property type="entry name" value="Lys-tRNA-synth_II_C"/>
</dbReference>
<dbReference type="InterPro" id="IPR004364">
    <property type="entry name" value="Aa-tRNA-synt_II"/>
</dbReference>
<reference evidence="5 6" key="1">
    <citation type="journal article" date="2012" name="BMC Genomics">
        <title>Comparative genomics of the white-rot fungi, Phanerochaete carnosa and P. chrysosporium, to elucidate the genetic basis of the distinct wood types they colonize.</title>
        <authorList>
            <person name="Suzuki H."/>
            <person name="MacDonald J."/>
            <person name="Syed K."/>
            <person name="Salamov A."/>
            <person name="Hori C."/>
            <person name="Aerts A."/>
            <person name="Henrissat B."/>
            <person name="Wiebenga A."/>
            <person name="vanKuyk P.A."/>
            <person name="Barry K."/>
            <person name="Lindquist E."/>
            <person name="LaButti K."/>
            <person name="Lapidus A."/>
            <person name="Lucas S."/>
            <person name="Coutinho P."/>
            <person name="Gong Y."/>
            <person name="Samejima M."/>
            <person name="Mahadevan R."/>
            <person name="Abou-Zaid M."/>
            <person name="de Vries R.P."/>
            <person name="Igarashi K."/>
            <person name="Yadav J.S."/>
            <person name="Grigoriev I.V."/>
            <person name="Master E.R."/>
        </authorList>
    </citation>
    <scope>NUCLEOTIDE SEQUENCE [LARGE SCALE GENOMIC DNA]</scope>
    <source>
        <strain evidence="5 6">HHB-10118-sp</strain>
    </source>
</reference>
<evidence type="ECO:0000256" key="2">
    <source>
        <dbReference type="ARBA" id="ARBA00022741"/>
    </source>
</evidence>
<dbReference type="Proteomes" id="UP000008370">
    <property type="component" value="Unassembled WGS sequence"/>
</dbReference>
<dbReference type="InterPro" id="IPR006195">
    <property type="entry name" value="aa-tRNA-synth_II"/>
</dbReference>
<accession>K5VBL0</accession>